<proteinExistence type="predicted"/>
<dbReference type="Gene3D" id="3.20.20.70">
    <property type="entry name" value="Aldolase class I"/>
    <property type="match status" value="1"/>
</dbReference>
<dbReference type="SUPFAM" id="SSF102114">
    <property type="entry name" value="Radical SAM enzymes"/>
    <property type="match status" value="1"/>
</dbReference>
<comment type="cofactor">
    <cofactor evidence="1">
        <name>[4Fe-4S] cluster</name>
        <dbReference type="ChEBI" id="CHEBI:49883"/>
    </cofactor>
</comment>
<dbReference type="Pfam" id="PF04055">
    <property type="entry name" value="Radical_SAM"/>
    <property type="match status" value="1"/>
</dbReference>
<reference evidence="8" key="1">
    <citation type="journal article" date="2021" name="Proc. Natl. Acad. Sci. U.S.A.">
        <title>A Catalog of Tens of Thousands of Viruses from Human Metagenomes Reveals Hidden Associations with Chronic Diseases.</title>
        <authorList>
            <person name="Tisza M.J."/>
            <person name="Buck C.B."/>
        </authorList>
    </citation>
    <scope>NUCLEOTIDE SEQUENCE</scope>
    <source>
        <strain evidence="8">CtjKY6</strain>
    </source>
</reference>
<evidence type="ECO:0000256" key="3">
    <source>
        <dbReference type="ARBA" id="ARBA00022691"/>
    </source>
</evidence>
<keyword evidence="2" id="KW-0004">4Fe-4S</keyword>
<dbReference type="SFLD" id="SFLDS00029">
    <property type="entry name" value="Radical_SAM"/>
    <property type="match status" value="1"/>
</dbReference>
<sequence length="239" mass="26799">MSDSRDLQVAGLVPLSSVDWPGRLVVTVFCQGCPLRCPYCQNSAILDNRTPGVIAWSEIESFLKRRVGLLDGVVFTGGEALRQEAVTLAAESVAELGFGVGVHTSGMFPDRLERMMHVVDWVGLDVKARPEDYKKAVGVRGDKVWKTLDLILESGVDYEVRTTVYPESLIDYNFEDLVSQLRLAGVRTFALQEARTEGTPVAFQLMAASWDRKRWEKRRRELVECVQAAGFDRYILRLA</sequence>
<dbReference type="InterPro" id="IPR058240">
    <property type="entry name" value="rSAM_sf"/>
</dbReference>
<dbReference type="CDD" id="cd01335">
    <property type="entry name" value="Radical_SAM"/>
    <property type="match status" value="1"/>
</dbReference>
<evidence type="ECO:0000256" key="6">
    <source>
        <dbReference type="ARBA" id="ARBA00023014"/>
    </source>
</evidence>
<accession>A0A8S5UXZ7</accession>
<dbReference type="NCBIfam" id="TIGR02495">
    <property type="entry name" value="NrdG2"/>
    <property type="match status" value="1"/>
</dbReference>
<evidence type="ECO:0000259" key="7">
    <source>
        <dbReference type="PROSITE" id="PS51918"/>
    </source>
</evidence>
<dbReference type="InterPro" id="IPR034457">
    <property type="entry name" value="Organic_radical-activating"/>
</dbReference>
<organism evidence="8">
    <name type="scientific">Siphoviridae sp. ctjKY6</name>
    <dbReference type="NCBI Taxonomy" id="2825631"/>
    <lineage>
        <taxon>Viruses</taxon>
        <taxon>Duplodnaviria</taxon>
        <taxon>Heunggongvirae</taxon>
        <taxon>Uroviricota</taxon>
        <taxon>Caudoviricetes</taxon>
    </lineage>
</organism>
<protein>
    <submittedName>
        <fullName evidence="8">Anaerobic ribonucleoside-triphosphate reductase activating protein</fullName>
    </submittedName>
</protein>
<keyword evidence="6" id="KW-0411">Iron-sulfur</keyword>
<dbReference type="InterPro" id="IPR007197">
    <property type="entry name" value="rSAM"/>
</dbReference>
<dbReference type="GO" id="GO:0046872">
    <property type="term" value="F:metal ion binding"/>
    <property type="evidence" value="ECO:0007669"/>
    <property type="project" value="UniProtKB-KW"/>
</dbReference>
<keyword evidence="5" id="KW-0408">Iron</keyword>
<dbReference type="EMBL" id="BK016165">
    <property type="protein sequence ID" value="DAF99368.1"/>
    <property type="molecule type" value="Genomic_DNA"/>
</dbReference>
<evidence type="ECO:0000256" key="5">
    <source>
        <dbReference type="ARBA" id="ARBA00023004"/>
    </source>
</evidence>
<name>A0A8S5UXZ7_9CAUD</name>
<keyword evidence="3" id="KW-0949">S-adenosyl-L-methionine</keyword>
<dbReference type="InterPro" id="IPR012840">
    <property type="entry name" value="NrdG2"/>
</dbReference>
<keyword evidence="4" id="KW-0479">Metal-binding</keyword>
<dbReference type="GO" id="GO:0003824">
    <property type="term" value="F:catalytic activity"/>
    <property type="evidence" value="ECO:0007669"/>
    <property type="project" value="InterPro"/>
</dbReference>
<dbReference type="InterPro" id="IPR013785">
    <property type="entry name" value="Aldolase_TIM"/>
</dbReference>
<dbReference type="PANTHER" id="PTHR30352:SF13">
    <property type="entry name" value="GLYCYL-RADICAL ENZYME ACTIVATING ENZYME YJJW-RELATED"/>
    <property type="match status" value="1"/>
</dbReference>
<evidence type="ECO:0000256" key="2">
    <source>
        <dbReference type="ARBA" id="ARBA00022485"/>
    </source>
</evidence>
<evidence type="ECO:0000313" key="8">
    <source>
        <dbReference type="EMBL" id="DAF99368.1"/>
    </source>
</evidence>
<dbReference type="PROSITE" id="PS51918">
    <property type="entry name" value="RADICAL_SAM"/>
    <property type="match status" value="1"/>
</dbReference>
<dbReference type="PANTHER" id="PTHR30352">
    <property type="entry name" value="PYRUVATE FORMATE-LYASE-ACTIVATING ENZYME"/>
    <property type="match status" value="1"/>
</dbReference>
<feature type="domain" description="Radical SAM core" evidence="7">
    <location>
        <begin position="20"/>
        <end position="232"/>
    </location>
</feature>
<dbReference type="SFLD" id="SFLDG01094">
    <property type="entry name" value="Uncharacterised_Radical_SAM_Su"/>
    <property type="match status" value="1"/>
</dbReference>
<evidence type="ECO:0000256" key="4">
    <source>
        <dbReference type="ARBA" id="ARBA00022723"/>
    </source>
</evidence>
<dbReference type="GO" id="GO:0051539">
    <property type="term" value="F:4 iron, 4 sulfur cluster binding"/>
    <property type="evidence" value="ECO:0007669"/>
    <property type="project" value="UniProtKB-KW"/>
</dbReference>
<evidence type="ECO:0000256" key="1">
    <source>
        <dbReference type="ARBA" id="ARBA00001966"/>
    </source>
</evidence>